<evidence type="ECO:0000256" key="7">
    <source>
        <dbReference type="HAMAP-Rule" id="MF_01147"/>
    </source>
</evidence>
<reference evidence="8 9" key="1">
    <citation type="submission" date="2017-06" db="EMBL/GenBank/DDBJ databases">
        <title>Sequencing and comparative analysis of myxobacterial genomes.</title>
        <authorList>
            <person name="Rupp O."/>
            <person name="Goesmann A."/>
            <person name="Sogaard-Andersen L."/>
        </authorList>
    </citation>
    <scope>NUCLEOTIDE SEQUENCE [LARGE SCALE GENOMIC DNA]</scope>
    <source>
        <strain evidence="8 9">DSM 52655</strain>
    </source>
</reference>
<feature type="transmembrane region" description="Helical" evidence="7">
    <location>
        <begin position="28"/>
        <end position="48"/>
    </location>
</feature>
<dbReference type="PANTHER" id="PTHR30589">
    <property type="entry name" value="PROLIPOPROTEIN DIACYLGLYCERYL TRANSFERASE"/>
    <property type="match status" value="1"/>
</dbReference>
<dbReference type="RefSeq" id="WP_157758484.1">
    <property type="nucleotide sequence ID" value="NZ_CP022098.1"/>
</dbReference>
<evidence type="ECO:0000256" key="2">
    <source>
        <dbReference type="ARBA" id="ARBA00022475"/>
    </source>
</evidence>
<feature type="transmembrane region" description="Helical" evidence="7">
    <location>
        <begin position="283"/>
        <end position="307"/>
    </location>
</feature>
<keyword evidence="2 7" id="KW-1003">Cell membrane</keyword>
<evidence type="ECO:0000256" key="3">
    <source>
        <dbReference type="ARBA" id="ARBA00022679"/>
    </source>
</evidence>
<dbReference type="EC" id="2.5.1.145" evidence="7"/>
<feature type="binding site" evidence="7">
    <location>
        <position position="147"/>
    </location>
    <ligand>
        <name>a 1,2-diacyl-sn-glycero-3-phospho-(1'-sn-glycerol)</name>
        <dbReference type="ChEBI" id="CHEBI:64716"/>
    </ligand>
</feature>
<keyword evidence="5 7" id="KW-1133">Transmembrane helix</keyword>
<comment type="similarity">
    <text evidence="1 7">Belongs to the Lgt family.</text>
</comment>
<accession>A0A250J1P2</accession>
<feature type="transmembrane region" description="Helical" evidence="7">
    <location>
        <begin position="60"/>
        <end position="83"/>
    </location>
</feature>
<feature type="transmembrane region" description="Helical" evidence="7">
    <location>
        <begin position="223"/>
        <end position="241"/>
    </location>
</feature>
<dbReference type="NCBIfam" id="TIGR00544">
    <property type="entry name" value="lgt"/>
    <property type="match status" value="1"/>
</dbReference>
<comment type="catalytic activity">
    <reaction evidence="7">
        <text>L-cysteinyl-[prolipoprotein] + a 1,2-diacyl-sn-glycero-3-phospho-(1'-sn-glycerol) = an S-1,2-diacyl-sn-glyceryl-L-cysteinyl-[prolipoprotein] + sn-glycerol 1-phosphate + H(+)</text>
        <dbReference type="Rhea" id="RHEA:56712"/>
        <dbReference type="Rhea" id="RHEA-COMP:14679"/>
        <dbReference type="Rhea" id="RHEA-COMP:14680"/>
        <dbReference type="ChEBI" id="CHEBI:15378"/>
        <dbReference type="ChEBI" id="CHEBI:29950"/>
        <dbReference type="ChEBI" id="CHEBI:57685"/>
        <dbReference type="ChEBI" id="CHEBI:64716"/>
        <dbReference type="ChEBI" id="CHEBI:140658"/>
        <dbReference type="EC" id="2.5.1.145"/>
    </reaction>
</comment>
<dbReference type="Pfam" id="PF01790">
    <property type="entry name" value="LGT"/>
    <property type="match status" value="1"/>
</dbReference>
<organism evidence="8 9">
    <name type="scientific">Cystobacter fuscus</name>
    <dbReference type="NCBI Taxonomy" id="43"/>
    <lineage>
        <taxon>Bacteria</taxon>
        <taxon>Pseudomonadati</taxon>
        <taxon>Myxococcota</taxon>
        <taxon>Myxococcia</taxon>
        <taxon>Myxococcales</taxon>
        <taxon>Cystobacterineae</taxon>
        <taxon>Archangiaceae</taxon>
        <taxon>Cystobacter</taxon>
    </lineage>
</organism>
<evidence type="ECO:0000256" key="1">
    <source>
        <dbReference type="ARBA" id="ARBA00007150"/>
    </source>
</evidence>
<comment type="subcellular location">
    <subcellularLocation>
        <location evidence="7">Cell membrane</location>
        <topology evidence="7">Multi-pass membrane protein</topology>
    </subcellularLocation>
</comment>
<dbReference type="KEGG" id="cfus:CYFUS_003320"/>
<feature type="transmembrane region" description="Helical" evidence="7">
    <location>
        <begin position="253"/>
        <end position="271"/>
    </location>
</feature>
<proteinExistence type="inferred from homology"/>
<comment type="function">
    <text evidence="7">Catalyzes the transfer of the diacylglyceryl group from phosphatidylglycerol to the sulfhydryl group of the N-terminal cysteine of a prolipoprotein, the first step in the formation of mature lipoproteins.</text>
</comment>
<dbReference type="InterPro" id="IPR001640">
    <property type="entry name" value="Lgt"/>
</dbReference>
<feature type="transmembrane region" description="Helical" evidence="7">
    <location>
        <begin position="131"/>
        <end position="149"/>
    </location>
</feature>
<keyword evidence="6 7" id="KW-0472">Membrane</keyword>
<dbReference type="PANTHER" id="PTHR30589:SF0">
    <property type="entry name" value="PHOSPHATIDYLGLYCEROL--PROLIPOPROTEIN DIACYLGLYCERYL TRANSFERASE"/>
    <property type="match status" value="1"/>
</dbReference>
<sequence length="327" mass="35975">MSAPYLHDLAPFLFRYDGGQGSVYTARWDGLACLAGFALALLLLRRFSARGYLPLARPEVFDFTSMVALLGVLLGGRLGYLVLYEWERFSGNLGLLFQFGQGGTSFHGGLVGVAVVTWFQARERQVSFLSLGDNLVTVAPLGLMLGRLASFMDGELFGRITRVPWAVRFPAEIHLAAFQPAQATRLAVERLPASSFDIMQVAHAAPRVMDELLLILNPRHPSQLYEAALEGLLLFVILYTVRTRARQPPEGLLCALFLLLHAVFHIGTGFWREPLSGDPMVLGLAQGQLFSLPVLTAGLGLLGWILLRRPQPAGVQERETQMANSEE</sequence>
<dbReference type="UniPathway" id="UPA00664"/>
<evidence type="ECO:0000256" key="6">
    <source>
        <dbReference type="ARBA" id="ARBA00023136"/>
    </source>
</evidence>
<keyword evidence="8" id="KW-0449">Lipoprotein</keyword>
<feature type="transmembrane region" description="Helical" evidence="7">
    <location>
        <begin position="95"/>
        <end position="119"/>
    </location>
</feature>
<keyword evidence="4 7" id="KW-0812">Transmembrane</keyword>
<keyword evidence="3 7" id="KW-0808">Transferase</keyword>
<dbReference type="Proteomes" id="UP000217257">
    <property type="component" value="Chromosome"/>
</dbReference>
<dbReference type="HAMAP" id="MF_01147">
    <property type="entry name" value="Lgt"/>
    <property type="match status" value="1"/>
</dbReference>
<dbReference type="GO" id="GO:0042158">
    <property type="term" value="P:lipoprotein biosynthetic process"/>
    <property type="evidence" value="ECO:0007669"/>
    <property type="project" value="UniProtKB-UniRule"/>
</dbReference>
<comment type="pathway">
    <text evidence="7">Protein modification; lipoprotein biosynthesis (diacylglyceryl transfer).</text>
</comment>
<dbReference type="GO" id="GO:0008961">
    <property type="term" value="F:phosphatidylglycerol-prolipoprotein diacylglyceryl transferase activity"/>
    <property type="evidence" value="ECO:0007669"/>
    <property type="project" value="UniProtKB-UniRule"/>
</dbReference>
<dbReference type="AlphaFoldDB" id="A0A250J1P2"/>
<protein>
    <recommendedName>
        <fullName evidence="7">Phosphatidylglycerol--prolipoprotein diacylglyceryl transferase</fullName>
        <ecNumber evidence="7">2.5.1.145</ecNumber>
    </recommendedName>
</protein>
<evidence type="ECO:0000256" key="5">
    <source>
        <dbReference type="ARBA" id="ARBA00022989"/>
    </source>
</evidence>
<evidence type="ECO:0000256" key="4">
    <source>
        <dbReference type="ARBA" id="ARBA00022692"/>
    </source>
</evidence>
<name>A0A250J1P2_9BACT</name>
<evidence type="ECO:0000313" key="9">
    <source>
        <dbReference type="Proteomes" id="UP000217257"/>
    </source>
</evidence>
<dbReference type="GO" id="GO:0005886">
    <property type="term" value="C:plasma membrane"/>
    <property type="evidence" value="ECO:0007669"/>
    <property type="project" value="UniProtKB-SubCell"/>
</dbReference>
<gene>
    <name evidence="7" type="primary">lgt</name>
    <name evidence="8" type="ORF">CYFUS_003320</name>
</gene>
<evidence type="ECO:0000313" key="8">
    <source>
        <dbReference type="EMBL" id="ATB37895.1"/>
    </source>
</evidence>
<dbReference type="EMBL" id="CP022098">
    <property type="protein sequence ID" value="ATB37895.1"/>
    <property type="molecule type" value="Genomic_DNA"/>
</dbReference>